<dbReference type="EMBL" id="CAUYUJ010001359">
    <property type="protein sequence ID" value="CAK0795522.1"/>
    <property type="molecule type" value="Genomic_DNA"/>
</dbReference>
<dbReference type="Gene3D" id="3.30.70.330">
    <property type="match status" value="1"/>
</dbReference>
<proteinExistence type="predicted"/>
<organism evidence="2 3">
    <name type="scientific">Prorocentrum cordatum</name>
    <dbReference type="NCBI Taxonomy" id="2364126"/>
    <lineage>
        <taxon>Eukaryota</taxon>
        <taxon>Sar</taxon>
        <taxon>Alveolata</taxon>
        <taxon>Dinophyceae</taxon>
        <taxon>Prorocentrales</taxon>
        <taxon>Prorocentraceae</taxon>
        <taxon>Prorocentrum</taxon>
    </lineage>
</organism>
<sequence length="233" mass="25998">MSPSSPKHITPAAAFLSQTTGHMTYDKNPFASHYDMCAFPGSVPDAFSPEQRSKLAPLWLDSTRPGGTVPYQVDVSLLAHGREEQPTTVVVRNMSRAITRDVFLEVLDAKGFWGQYDFVYLPKDYGKGCCFGFAFVNLVTPEAARHFHEVFGVTSQSAELGCVEVGWATLQGLHRHVEKFRNSPVMHESMDDETKPIILKDGKRTEFPLPTRKIGTVRRLRTRRPLAAEPSCA</sequence>
<dbReference type="SUPFAM" id="SSF54928">
    <property type="entry name" value="RNA-binding domain, RBD"/>
    <property type="match status" value="1"/>
</dbReference>
<dbReference type="InterPro" id="IPR007201">
    <property type="entry name" value="Mei2-like_Rrm_C"/>
</dbReference>
<reference evidence="2" key="1">
    <citation type="submission" date="2023-10" db="EMBL/GenBank/DDBJ databases">
        <authorList>
            <person name="Chen Y."/>
            <person name="Shah S."/>
            <person name="Dougan E. K."/>
            <person name="Thang M."/>
            <person name="Chan C."/>
        </authorList>
    </citation>
    <scope>NUCLEOTIDE SEQUENCE [LARGE SCALE GENOMIC DNA]</scope>
</reference>
<comment type="caution">
    <text evidence="2">The sequence shown here is derived from an EMBL/GenBank/DDBJ whole genome shotgun (WGS) entry which is preliminary data.</text>
</comment>
<gene>
    <name evidence="2" type="ORF">PCOR1329_LOCUS5180</name>
</gene>
<dbReference type="InterPro" id="IPR035979">
    <property type="entry name" value="RBD_domain_sf"/>
</dbReference>
<dbReference type="Pfam" id="PF04059">
    <property type="entry name" value="RRM_2"/>
    <property type="match status" value="1"/>
</dbReference>
<keyword evidence="3" id="KW-1185">Reference proteome</keyword>
<name>A0ABN9PUN7_9DINO</name>
<dbReference type="Proteomes" id="UP001189429">
    <property type="component" value="Unassembled WGS sequence"/>
</dbReference>
<dbReference type="InterPro" id="IPR012677">
    <property type="entry name" value="Nucleotide-bd_a/b_plait_sf"/>
</dbReference>
<protein>
    <recommendedName>
        <fullName evidence="1">Mei2-like C-terminal RNA recognition motif domain-containing protein</fullName>
    </recommendedName>
</protein>
<feature type="domain" description="Mei2-like C-terminal RNA recognition motif" evidence="1">
    <location>
        <begin position="87"/>
        <end position="181"/>
    </location>
</feature>
<accession>A0ABN9PUN7</accession>
<evidence type="ECO:0000259" key="1">
    <source>
        <dbReference type="Pfam" id="PF04059"/>
    </source>
</evidence>
<evidence type="ECO:0000313" key="2">
    <source>
        <dbReference type="EMBL" id="CAK0795522.1"/>
    </source>
</evidence>
<evidence type="ECO:0000313" key="3">
    <source>
        <dbReference type="Proteomes" id="UP001189429"/>
    </source>
</evidence>